<dbReference type="Proteomes" id="UP000001072">
    <property type="component" value="Unassembled WGS sequence"/>
</dbReference>
<evidence type="ECO:0000256" key="1">
    <source>
        <dbReference type="SAM" id="MobiDB-lite"/>
    </source>
</evidence>
<protein>
    <submittedName>
        <fullName evidence="2">Uncharacterized protein</fullName>
    </submittedName>
</protein>
<evidence type="ECO:0000313" key="3">
    <source>
        <dbReference type="Proteomes" id="UP000001072"/>
    </source>
</evidence>
<organism evidence="3">
    <name type="scientific">Melampsora larici-populina (strain 98AG31 / pathotype 3-4-7)</name>
    <name type="common">Poplar leaf rust fungus</name>
    <dbReference type="NCBI Taxonomy" id="747676"/>
    <lineage>
        <taxon>Eukaryota</taxon>
        <taxon>Fungi</taxon>
        <taxon>Dikarya</taxon>
        <taxon>Basidiomycota</taxon>
        <taxon>Pucciniomycotina</taxon>
        <taxon>Pucciniomycetes</taxon>
        <taxon>Pucciniales</taxon>
        <taxon>Melampsoraceae</taxon>
        <taxon>Melampsora</taxon>
    </lineage>
</organism>
<reference evidence="3" key="1">
    <citation type="journal article" date="2011" name="Proc. Natl. Acad. Sci. U.S.A.">
        <title>Obligate biotrophy features unraveled by the genomic analysis of rust fungi.</title>
        <authorList>
            <person name="Duplessis S."/>
            <person name="Cuomo C.A."/>
            <person name="Lin Y.-C."/>
            <person name="Aerts A."/>
            <person name="Tisserant E."/>
            <person name="Veneault-Fourrey C."/>
            <person name="Joly D.L."/>
            <person name="Hacquard S."/>
            <person name="Amselem J."/>
            <person name="Cantarel B.L."/>
            <person name="Chiu R."/>
            <person name="Coutinho P.M."/>
            <person name="Feau N."/>
            <person name="Field M."/>
            <person name="Frey P."/>
            <person name="Gelhaye E."/>
            <person name="Goldberg J."/>
            <person name="Grabherr M.G."/>
            <person name="Kodira C.D."/>
            <person name="Kohler A."/>
            <person name="Kuees U."/>
            <person name="Lindquist E.A."/>
            <person name="Lucas S.M."/>
            <person name="Mago R."/>
            <person name="Mauceli E."/>
            <person name="Morin E."/>
            <person name="Murat C."/>
            <person name="Pangilinan J.L."/>
            <person name="Park R."/>
            <person name="Pearson M."/>
            <person name="Quesneville H."/>
            <person name="Rouhier N."/>
            <person name="Sakthikumar S."/>
            <person name="Salamov A.A."/>
            <person name="Schmutz J."/>
            <person name="Selles B."/>
            <person name="Shapiro H."/>
            <person name="Tanguay P."/>
            <person name="Tuskan G.A."/>
            <person name="Henrissat B."/>
            <person name="Van de Peer Y."/>
            <person name="Rouze P."/>
            <person name="Ellis J.G."/>
            <person name="Dodds P.N."/>
            <person name="Schein J.E."/>
            <person name="Zhong S."/>
            <person name="Hamelin R.C."/>
            <person name="Grigoriev I.V."/>
            <person name="Szabo L.J."/>
            <person name="Martin F."/>
        </authorList>
    </citation>
    <scope>NUCLEOTIDE SEQUENCE [LARGE SCALE GENOMIC DNA]</scope>
    <source>
        <strain evidence="3">98AG31 / pathotype 3-4-7</strain>
    </source>
</reference>
<dbReference type="EMBL" id="GL883132">
    <property type="protein sequence ID" value="EGG02209.1"/>
    <property type="molecule type" value="Genomic_DNA"/>
</dbReference>
<sequence>MTINIQPLIRKNLSLSSRLSLAFLFLSFTCLVTNSPIPSVLSSVGDLGQLGGNLAKGADNVAAGGVDTAKLTKNLGSVKSTSALDDVADIKNVDSISDASKLKELRKSDLGDTPKFPDTVVKKTTELPETPQKISTRVDDLEAETARLVEDTAKKSRGYITLGVVKIVRSNPGLQTTLEKIYMAPRKIKMALNALKIDRGKKEALILQMSGNGGEALQQLNRVEGIIAKNRVLRMQWADKIGRAYNIKHGSRFRWYKYIKFFGKRGKQYDNIIKNFKNGEETPGLLEAANKIRAKNAVKVANAENSLKAKEARQLRMKNYRANHPGMAKSFNRISRQWKAFKDKLDFAKGKYHVKQPSENPSTAADIGQQTQNVGADPTRMQSGTDLAHSTQVSPGVTSSSHSIYKTNNPLRLANFLAL</sequence>
<dbReference type="AlphaFoldDB" id="F4RZD8"/>
<dbReference type="HOGENOM" id="CLU_655650_0_0_1"/>
<keyword evidence="3" id="KW-1185">Reference proteome</keyword>
<dbReference type="RefSeq" id="XP_007414466.1">
    <property type="nucleotide sequence ID" value="XM_007414404.1"/>
</dbReference>
<name>F4RZD8_MELLP</name>
<dbReference type="KEGG" id="mlr:MELLADRAFT_91529"/>
<evidence type="ECO:0000313" key="2">
    <source>
        <dbReference type="EMBL" id="EGG02209.1"/>
    </source>
</evidence>
<accession>F4RZD8</accession>
<dbReference type="GeneID" id="18935934"/>
<dbReference type="VEuPathDB" id="FungiDB:MELLADRAFT_91529"/>
<dbReference type="OrthoDB" id="10427330at2759"/>
<feature type="region of interest" description="Disordered" evidence="1">
    <location>
        <begin position="374"/>
        <end position="403"/>
    </location>
</feature>
<dbReference type="InParanoid" id="F4RZD8"/>
<proteinExistence type="predicted"/>
<gene>
    <name evidence="2" type="ORF">MELLADRAFT_91529</name>
</gene>